<reference evidence="2" key="1">
    <citation type="submission" date="2020-08" db="EMBL/GenBank/DDBJ databases">
        <title>Genome public.</title>
        <authorList>
            <person name="Liu C."/>
            <person name="Sun Q."/>
        </authorList>
    </citation>
    <scope>NUCLEOTIDE SEQUENCE</scope>
    <source>
        <strain evidence="2">NSJ-15</strain>
    </source>
</reference>
<keyword evidence="1" id="KW-0812">Transmembrane</keyword>
<feature type="transmembrane region" description="Helical" evidence="1">
    <location>
        <begin position="119"/>
        <end position="142"/>
    </location>
</feature>
<organism evidence="2 3">
    <name type="scientific">Massiliimalia timonensis</name>
    <dbReference type="NCBI Taxonomy" id="1987501"/>
    <lineage>
        <taxon>Bacteria</taxon>
        <taxon>Bacillati</taxon>
        <taxon>Bacillota</taxon>
        <taxon>Clostridia</taxon>
        <taxon>Eubacteriales</taxon>
        <taxon>Oscillospiraceae</taxon>
        <taxon>Massiliimalia</taxon>
    </lineage>
</organism>
<sequence>MKHAELVKWLKTLLLIVGAIGLVFFLWVFPVFGKEIARMDPARAYLYWPCLIFVWFSGVLLYTAFWFLWQICGEIAKDHSFCEKNAVNLGRISKIALVESVLCTVGTVVLFLLNAVRPIMLLIFVLLILVGFAASLASAVAARLVQKASELKHDQDLTI</sequence>
<dbReference type="EMBL" id="JACRTL010000001">
    <property type="protein sequence ID" value="MBC8610089.1"/>
    <property type="molecule type" value="Genomic_DNA"/>
</dbReference>
<accession>A0A8J6TPE1</accession>
<protein>
    <submittedName>
        <fullName evidence="2">DUF2975 domain-containing protein</fullName>
    </submittedName>
</protein>
<name>A0A8J6TPE1_9FIRM</name>
<gene>
    <name evidence="2" type="ORF">H8702_02990</name>
</gene>
<dbReference type="Proteomes" id="UP000632659">
    <property type="component" value="Unassembled WGS sequence"/>
</dbReference>
<dbReference type="RefSeq" id="WP_093988506.1">
    <property type="nucleotide sequence ID" value="NZ_FYDD01000003.1"/>
</dbReference>
<evidence type="ECO:0000256" key="1">
    <source>
        <dbReference type="SAM" id="Phobius"/>
    </source>
</evidence>
<dbReference type="OrthoDB" id="2680554at2"/>
<evidence type="ECO:0000313" key="2">
    <source>
        <dbReference type="EMBL" id="MBC8610089.1"/>
    </source>
</evidence>
<feature type="transmembrane region" description="Helical" evidence="1">
    <location>
        <begin position="95"/>
        <end position="113"/>
    </location>
</feature>
<dbReference type="AlphaFoldDB" id="A0A8J6TPE1"/>
<feature type="transmembrane region" description="Helical" evidence="1">
    <location>
        <begin position="12"/>
        <end position="33"/>
    </location>
</feature>
<keyword evidence="3" id="KW-1185">Reference proteome</keyword>
<evidence type="ECO:0000313" key="3">
    <source>
        <dbReference type="Proteomes" id="UP000632659"/>
    </source>
</evidence>
<keyword evidence="1" id="KW-0472">Membrane</keyword>
<proteinExistence type="predicted"/>
<comment type="caution">
    <text evidence="2">The sequence shown here is derived from an EMBL/GenBank/DDBJ whole genome shotgun (WGS) entry which is preliminary data.</text>
</comment>
<dbReference type="Pfam" id="PF11188">
    <property type="entry name" value="DUF2975"/>
    <property type="match status" value="1"/>
</dbReference>
<feature type="transmembrane region" description="Helical" evidence="1">
    <location>
        <begin position="45"/>
        <end position="69"/>
    </location>
</feature>
<keyword evidence="1" id="KW-1133">Transmembrane helix</keyword>
<dbReference type="InterPro" id="IPR021354">
    <property type="entry name" value="DUF2975"/>
</dbReference>